<sequence length="328" mass="36588">MKQMKIGKSGIKASALGLGTWAIGGDSSWGPSDDNESIKTIHRARELGISLIDTAPAYGLGHSEEVVGKALAGHRDQYVLATKCGIRWDIDEGGFLMERDGVKIVRNASPKRLSEEIDLSLKRLQTDYIDIYIVHWQAIEEYPIPISDTMGYLMELKQQGKIRAIGASNLNSEQFIEYVNNGQLDLIQEKYSILDRVVEETFFGFCEEHGVTFQAYSPLERGVLTGKYTPASTVNMGLAKKKIKWYEKENLEKVVELKKKWQPLFEKYGCSMTELVLAWTLSQGTGNNVNVLCGARKISQIEENVGGGNISIDSEDLASMRRDVEAIL</sequence>
<evidence type="ECO:0000313" key="4">
    <source>
        <dbReference type="Proteomes" id="UP000002318"/>
    </source>
</evidence>
<dbReference type="Pfam" id="PF00248">
    <property type="entry name" value="Aldo_ket_red"/>
    <property type="match status" value="1"/>
</dbReference>
<accession>E1R4E7</accession>
<reference evidence="3 4" key="1">
    <citation type="journal article" date="2010" name="Stand. Genomic Sci.">
        <title>Complete genome sequence of Spirochaeta smaragdinae type strain (SEBR 4228).</title>
        <authorList>
            <person name="Mavromatis K."/>
            <person name="Yasawong M."/>
            <person name="Chertkov O."/>
            <person name="Lapidus A."/>
            <person name="Lucas S."/>
            <person name="Nolan M."/>
            <person name="Del Rio T.G."/>
            <person name="Tice H."/>
            <person name="Cheng J.F."/>
            <person name="Pitluck S."/>
            <person name="Liolios K."/>
            <person name="Ivanova N."/>
            <person name="Tapia R."/>
            <person name="Han C."/>
            <person name="Bruce D."/>
            <person name="Goodwin L."/>
            <person name="Pati A."/>
            <person name="Chen A."/>
            <person name="Palaniappan K."/>
            <person name="Land M."/>
            <person name="Hauser L."/>
            <person name="Chang Y.J."/>
            <person name="Jeffries C.D."/>
            <person name="Detter J.C."/>
            <person name="Rohde M."/>
            <person name="Brambilla E."/>
            <person name="Spring S."/>
            <person name="Goker M."/>
            <person name="Sikorski J."/>
            <person name="Woyke T."/>
            <person name="Bristow J."/>
            <person name="Eisen J.A."/>
            <person name="Markowitz V."/>
            <person name="Hugenholtz P."/>
            <person name="Klenk H.P."/>
            <person name="Kyrpides N.C."/>
        </authorList>
    </citation>
    <scope>NUCLEOTIDE SEQUENCE [LARGE SCALE GENOMIC DNA]</scope>
    <source>
        <strain evidence="4">DSM 11293 / JCM 15392 / SEBR 4228</strain>
    </source>
</reference>
<feature type="domain" description="NADP-dependent oxidoreductase" evidence="2">
    <location>
        <begin position="16"/>
        <end position="321"/>
    </location>
</feature>
<organism evidence="3 4">
    <name type="scientific">Sediminispirochaeta smaragdinae (strain DSM 11293 / JCM 15392 / SEBR 4228)</name>
    <name type="common">Spirochaeta smaragdinae</name>
    <dbReference type="NCBI Taxonomy" id="573413"/>
    <lineage>
        <taxon>Bacteria</taxon>
        <taxon>Pseudomonadati</taxon>
        <taxon>Spirochaetota</taxon>
        <taxon>Spirochaetia</taxon>
        <taxon>Spirochaetales</taxon>
        <taxon>Spirochaetaceae</taxon>
        <taxon>Sediminispirochaeta</taxon>
    </lineage>
</organism>
<keyword evidence="1" id="KW-0560">Oxidoreductase</keyword>
<dbReference type="OrthoDB" id="9804790at2"/>
<dbReference type="InterPro" id="IPR036812">
    <property type="entry name" value="NAD(P)_OxRdtase_dom_sf"/>
</dbReference>
<dbReference type="GO" id="GO:0016491">
    <property type="term" value="F:oxidoreductase activity"/>
    <property type="evidence" value="ECO:0007669"/>
    <property type="project" value="UniProtKB-KW"/>
</dbReference>
<dbReference type="EMBL" id="CP002116">
    <property type="protein sequence ID" value="ADK81688.1"/>
    <property type="molecule type" value="Genomic_DNA"/>
</dbReference>
<dbReference type="STRING" id="573413.Spirs_2578"/>
<gene>
    <name evidence="3" type="ordered locus">Spirs_2578</name>
</gene>
<dbReference type="Proteomes" id="UP000002318">
    <property type="component" value="Chromosome"/>
</dbReference>
<dbReference type="eggNOG" id="COG0667">
    <property type="taxonomic scope" value="Bacteria"/>
</dbReference>
<dbReference type="CDD" id="cd19149">
    <property type="entry name" value="AKR_AKR11B2"/>
    <property type="match status" value="1"/>
</dbReference>
<dbReference type="PANTHER" id="PTHR43364">
    <property type="entry name" value="NADH-SPECIFIC METHYLGLYOXAL REDUCTASE-RELATED"/>
    <property type="match status" value="1"/>
</dbReference>
<evidence type="ECO:0000259" key="2">
    <source>
        <dbReference type="Pfam" id="PF00248"/>
    </source>
</evidence>
<dbReference type="InterPro" id="IPR020471">
    <property type="entry name" value="AKR"/>
</dbReference>
<dbReference type="RefSeq" id="WP_013255150.1">
    <property type="nucleotide sequence ID" value="NC_014364.1"/>
</dbReference>
<protein>
    <submittedName>
        <fullName evidence="3">Aldo/keto reductase</fullName>
    </submittedName>
</protein>
<evidence type="ECO:0000256" key="1">
    <source>
        <dbReference type="ARBA" id="ARBA00023002"/>
    </source>
</evidence>
<dbReference type="PANTHER" id="PTHR43364:SF4">
    <property type="entry name" value="NAD(P)-LINKED OXIDOREDUCTASE SUPERFAMILY PROTEIN"/>
    <property type="match status" value="1"/>
</dbReference>
<dbReference type="Gene3D" id="3.20.20.100">
    <property type="entry name" value="NADP-dependent oxidoreductase domain"/>
    <property type="match status" value="1"/>
</dbReference>
<dbReference type="InterPro" id="IPR023210">
    <property type="entry name" value="NADP_OxRdtase_dom"/>
</dbReference>
<dbReference type="HOGENOM" id="CLU_023205_2_3_12"/>
<dbReference type="InterPro" id="IPR050523">
    <property type="entry name" value="AKR_Detox_Biosynth"/>
</dbReference>
<name>E1R4E7_SEDSS</name>
<dbReference type="PRINTS" id="PR00069">
    <property type="entry name" value="ALDKETRDTASE"/>
</dbReference>
<dbReference type="GO" id="GO:0005829">
    <property type="term" value="C:cytosol"/>
    <property type="evidence" value="ECO:0007669"/>
    <property type="project" value="TreeGrafter"/>
</dbReference>
<keyword evidence="4" id="KW-1185">Reference proteome</keyword>
<dbReference type="AlphaFoldDB" id="E1R4E7"/>
<dbReference type="KEGG" id="ssm:Spirs_2578"/>
<evidence type="ECO:0000313" key="3">
    <source>
        <dbReference type="EMBL" id="ADK81688.1"/>
    </source>
</evidence>
<proteinExistence type="predicted"/>
<dbReference type="SUPFAM" id="SSF51430">
    <property type="entry name" value="NAD(P)-linked oxidoreductase"/>
    <property type="match status" value="1"/>
</dbReference>